<evidence type="ECO:0000313" key="2">
    <source>
        <dbReference type="EMBL" id="KAK6346783.1"/>
    </source>
</evidence>
<dbReference type="EMBL" id="JAVHNQ010000005">
    <property type="protein sequence ID" value="KAK6346783.1"/>
    <property type="molecule type" value="Genomic_DNA"/>
</dbReference>
<dbReference type="AlphaFoldDB" id="A0AAV9URP5"/>
<protein>
    <submittedName>
        <fullName evidence="2">Uncharacterized protein</fullName>
    </submittedName>
</protein>
<gene>
    <name evidence="2" type="ORF">TWF696_006892</name>
</gene>
<proteinExistence type="predicted"/>
<organism evidence="2 3">
    <name type="scientific">Orbilia brochopaga</name>
    <dbReference type="NCBI Taxonomy" id="3140254"/>
    <lineage>
        <taxon>Eukaryota</taxon>
        <taxon>Fungi</taxon>
        <taxon>Dikarya</taxon>
        <taxon>Ascomycota</taxon>
        <taxon>Pezizomycotina</taxon>
        <taxon>Orbiliomycetes</taxon>
        <taxon>Orbiliales</taxon>
        <taxon>Orbiliaceae</taxon>
        <taxon>Orbilia</taxon>
    </lineage>
</organism>
<dbReference type="Proteomes" id="UP001375240">
    <property type="component" value="Unassembled WGS sequence"/>
</dbReference>
<comment type="caution">
    <text evidence="2">The sequence shown here is derived from an EMBL/GenBank/DDBJ whole genome shotgun (WGS) entry which is preliminary data.</text>
</comment>
<feature type="transmembrane region" description="Helical" evidence="1">
    <location>
        <begin position="129"/>
        <end position="147"/>
    </location>
</feature>
<sequence length="167" mass="19016">MWPLKDIAREIFETNLKPILSPSAISEVILTHELANDPAAPTPNAPAQNNPGPNPSIQVYINIYLCNFCVRNSAFALMAICMTCALCGLADVDQDTQIMRCLHFVFLVSFVWYGVMIITMVLYMSSHRQHMRCIQVMTFLVMITYFFKCTVDWSNWARLQREAESGL</sequence>
<accession>A0AAV9URP5</accession>
<keyword evidence="3" id="KW-1185">Reference proteome</keyword>
<evidence type="ECO:0000313" key="3">
    <source>
        <dbReference type="Proteomes" id="UP001375240"/>
    </source>
</evidence>
<feature type="transmembrane region" description="Helical" evidence="1">
    <location>
        <begin position="104"/>
        <end position="123"/>
    </location>
</feature>
<reference evidence="2 3" key="1">
    <citation type="submission" date="2019-10" db="EMBL/GenBank/DDBJ databases">
        <authorList>
            <person name="Palmer J.M."/>
        </authorList>
    </citation>
    <scope>NUCLEOTIDE SEQUENCE [LARGE SCALE GENOMIC DNA]</scope>
    <source>
        <strain evidence="2 3">TWF696</strain>
    </source>
</reference>
<evidence type="ECO:0000256" key="1">
    <source>
        <dbReference type="SAM" id="Phobius"/>
    </source>
</evidence>
<feature type="transmembrane region" description="Helical" evidence="1">
    <location>
        <begin position="74"/>
        <end position="92"/>
    </location>
</feature>
<keyword evidence="1" id="KW-1133">Transmembrane helix</keyword>
<name>A0AAV9URP5_9PEZI</name>
<keyword evidence="1" id="KW-0472">Membrane</keyword>
<keyword evidence="1" id="KW-0812">Transmembrane</keyword>